<dbReference type="InterPro" id="IPR022842">
    <property type="entry name" value="RNAP_Rpo3/Rpb3/RPAC1"/>
</dbReference>
<dbReference type="Proteomes" id="UP000016927">
    <property type="component" value="Unassembled WGS sequence"/>
</dbReference>
<reference evidence="5 6" key="1">
    <citation type="journal article" date="2013" name="BMC Genomics">
        <title>Comparative genomics of parasitic silkworm microsporidia reveal an association between genome expansion and host adaptation.</title>
        <authorList>
            <person name="Pan G."/>
            <person name="Xu J."/>
            <person name="Li T."/>
            <person name="Xia Q."/>
            <person name="Liu S.L."/>
            <person name="Zhang G."/>
            <person name="Li S."/>
            <person name="Li C."/>
            <person name="Liu H."/>
            <person name="Yang L."/>
            <person name="Liu T."/>
            <person name="Zhang X."/>
            <person name="Wu Z."/>
            <person name="Fan W."/>
            <person name="Dang X."/>
            <person name="Xiang H."/>
            <person name="Tao M."/>
            <person name="Li Y."/>
            <person name="Hu J."/>
            <person name="Li Z."/>
            <person name="Lin L."/>
            <person name="Luo J."/>
            <person name="Geng L."/>
            <person name="Wang L."/>
            <person name="Long M."/>
            <person name="Wan Y."/>
            <person name="He N."/>
            <person name="Zhang Z."/>
            <person name="Lu C."/>
            <person name="Keeling P.J."/>
            <person name="Wang J."/>
            <person name="Xiang Z."/>
            <person name="Zhou Z."/>
        </authorList>
    </citation>
    <scope>NUCLEOTIDE SEQUENCE [LARGE SCALE GENOMIC DNA]</scope>
    <source>
        <strain evidence="6">CQ1 / CVCC 102059</strain>
    </source>
</reference>
<dbReference type="Gene3D" id="3.30.1360.10">
    <property type="entry name" value="RNA polymerase, RBP11-like subunit"/>
    <property type="match status" value="1"/>
</dbReference>
<keyword evidence="1 5" id="KW-0240">DNA-directed RNA polymerase</keyword>
<keyword evidence="2" id="KW-0804">Transcription</keyword>
<dbReference type="GO" id="GO:0003899">
    <property type="term" value="F:DNA-directed RNA polymerase activity"/>
    <property type="evidence" value="ECO:0007669"/>
    <property type="project" value="InterPro"/>
</dbReference>
<evidence type="ECO:0000313" key="5">
    <source>
        <dbReference type="EMBL" id="EOB11991.1"/>
    </source>
</evidence>
<dbReference type="Pfam" id="PF01000">
    <property type="entry name" value="RNA_pol_A_bac"/>
    <property type="match status" value="1"/>
</dbReference>
<dbReference type="GO" id="GO:0005666">
    <property type="term" value="C:RNA polymerase III complex"/>
    <property type="evidence" value="ECO:0007669"/>
    <property type="project" value="TreeGrafter"/>
</dbReference>
<keyword evidence="6" id="KW-1185">Reference proteome</keyword>
<dbReference type="InterPro" id="IPR011263">
    <property type="entry name" value="DNA-dir_RNA_pol_RpoA/D/Rpb3"/>
</dbReference>
<dbReference type="PANTHER" id="PTHR11800:SF13">
    <property type="entry name" value="DNA-DIRECTED RNA POLYMERASES I AND III SUBUNIT RPAC1"/>
    <property type="match status" value="1"/>
</dbReference>
<dbReference type="Gene3D" id="2.170.120.12">
    <property type="entry name" value="DNA-directed RNA polymerase, insert domain"/>
    <property type="match status" value="1"/>
</dbReference>
<dbReference type="InterPro" id="IPR036643">
    <property type="entry name" value="RNApol_insert_sf"/>
</dbReference>
<dbReference type="InterPro" id="IPR050518">
    <property type="entry name" value="Rpo3/RPB3_RNA_Pol_subunit"/>
</dbReference>
<comment type="similarity">
    <text evidence="3">Belongs to the archaeal Rpo3/eukaryotic RPB3 RNA polymerase subunit family.</text>
</comment>
<proteinExistence type="inferred from homology"/>
<dbReference type="GO" id="GO:0005736">
    <property type="term" value="C:RNA polymerase I complex"/>
    <property type="evidence" value="ECO:0007669"/>
    <property type="project" value="TreeGrafter"/>
</dbReference>
<dbReference type="CDD" id="cd07032">
    <property type="entry name" value="RNAP_I_II_AC40"/>
    <property type="match status" value="1"/>
</dbReference>
<evidence type="ECO:0000256" key="2">
    <source>
        <dbReference type="ARBA" id="ARBA00023163"/>
    </source>
</evidence>
<dbReference type="SUPFAM" id="SSF56553">
    <property type="entry name" value="Insert subdomain of RNA polymerase alpha subunit"/>
    <property type="match status" value="1"/>
</dbReference>
<dbReference type="STRING" id="578461.R0KMW6"/>
<feature type="domain" description="DNA-directed RNA polymerase RpoA/D/Rpb3-type" evidence="4">
    <location>
        <begin position="48"/>
        <end position="305"/>
    </location>
</feature>
<dbReference type="HAMAP" id="MF_00320">
    <property type="entry name" value="RNApol_arch_Rpo3"/>
    <property type="match status" value="1"/>
</dbReference>
<dbReference type="OrthoDB" id="270173at2759"/>
<protein>
    <submittedName>
        <fullName evidence="5">DNA-directed RNA polymerases I and III subunit RPAC1</fullName>
    </submittedName>
</protein>
<evidence type="ECO:0000256" key="3">
    <source>
        <dbReference type="ARBA" id="ARBA00025804"/>
    </source>
</evidence>
<accession>R0KMW6</accession>
<dbReference type="NCBIfam" id="NF001988">
    <property type="entry name" value="PRK00783.1"/>
    <property type="match status" value="1"/>
</dbReference>
<gene>
    <name evidence="5" type="primary">RPAC1</name>
    <name evidence="5" type="ORF">NBO_599g0002</name>
</gene>
<dbReference type="PANTHER" id="PTHR11800">
    <property type="entry name" value="DNA-DIRECTED RNA POLYMERASE"/>
    <property type="match status" value="1"/>
</dbReference>
<dbReference type="InterPro" id="IPR011262">
    <property type="entry name" value="DNA-dir_RNA_pol_insert"/>
</dbReference>
<dbReference type="InterPro" id="IPR036603">
    <property type="entry name" value="RBP11-like"/>
</dbReference>
<evidence type="ECO:0000259" key="4">
    <source>
        <dbReference type="SMART" id="SM00662"/>
    </source>
</evidence>
<dbReference type="HOGENOM" id="CLU_038421_0_1_1"/>
<dbReference type="VEuPathDB" id="MicrosporidiaDB:NBO_599g0002"/>
<dbReference type="GO" id="GO:0006351">
    <property type="term" value="P:DNA-templated transcription"/>
    <property type="evidence" value="ECO:0007669"/>
    <property type="project" value="InterPro"/>
</dbReference>
<evidence type="ECO:0000313" key="6">
    <source>
        <dbReference type="Proteomes" id="UP000016927"/>
    </source>
</evidence>
<dbReference type="EMBL" id="KB909506">
    <property type="protein sequence ID" value="EOB11991.1"/>
    <property type="molecule type" value="Genomic_DNA"/>
</dbReference>
<dbReference type="GO" id="GO:0055029">
    <property type="term" value="C:nuclear DNA-directed RNA polymerase complex"/>
    <property type="evidence" value="ECO:0007669"/>
    <property type="project" value="UniProtKB-ARBA"/>
</dbReference>
<dbReference type="SUPFAM" id="SSF55257">
    <property type="entry name" value="RBP11-like subunits of RNA polymerase"/>
    <property type="match status" value="1"/>
</dbReference>
<dbReference type="GO" id="GO:0046983">
    <property type="term" value="F:protein dimerization activity"/>
    <property type="evidence" value="ECO:0007669"/>
    <property type="project" value="InterPro"/>
</dbReference>
<name>R0KMW6_NOSB1</name>
<evidence type="ECO:0000256" key="1">
    <source>
        <dbReference type="ARBA" id="ARBA00022478"/>
    </source>
</evidence>
<dbReference type="InterPro" id="IPR033901">
    <property type="entry name" value="RNAPI/III_AC40"/>
</dbReference>
<dbReference type="SMART" id="SM00662">
    <property type="entry name" value="RPOLD"/>
    <property type="match status" value="1"/>
</dbReference>
<dbReference type="Pfam" id="PF01193">
    <property type="entry name" value="RNA_pol_L"/>
    <property type="match status" value="1"/>
</dbReference>
<dbReference type="OMA" id="AQPRKCT"/>
<organism evidence="5 6">
    <name type="scientific">Nosema bombycis (strain CQ1 / CVCC 102059)</name>
    <name type="common">Microsporidian parasite</name>
    <name type="synonym">Pebrine of silkworm</name>
    <dbReference type="NCBI Taxonomy" id="578461"/>
    <lineage>
        <taxon>Eukaryota</taxon>
        <taxon>Fungi</taxon>
        <taxon>Fungi incertae sedis</taxon>
        <taxon>Microsporidia</taxon>
        <taxon>Nosematidae</taxon>
        <taxon>Nosema</taxon>
    </lineage>
</organism>
<dbReference type="AlphaFoldDB" id="R0KMW6"/>
<sequence length="313" mass="35941">MSKIYNVEQKIYKIEQENVIDIHKAFNNNIHEILDSIEVKLIKNEDNFLEFDLINVHCSIANAIRRILISEIPTVSIDKISIIDNTSVLPDEFLAHRLGLIPLNVSPEDLDFFKSTHDSSNSLYFSLKIENKTKDVIDVTSNDIKWLPKDDQNDLCRNVELKKDIPIAKLAPKQRIEVNMIAIKGTGSEHGKWSPVCPATYRLMPIIQIEDIYDEDAEKLKKCFSEGVIDLVEENGRKKVLVVNPRLDSMSREVLRHEEFNGKVFLGRKSDHYIFTIESVSLDPVYLLKKALEIFKQKLLSLKKDLSTVSACY</sequence>